<protein>
    <submittedName>
        <fullName evidence="2">Uncharacterized protein</fullName>
    </submittedName>
</protein>
<reference evidence="3" key="1">
    <citation type="journal article" date="2019" name="Nat. Commun.">
        <title>The genome of broomcorn millet.</title>
        <authorList>
            <person name="Zou C."/>
            <person name="Miki D."/>
            <person name="Li D."/>
            <person name="Tang Q."/>
            <person name="Xiao L."/>
            <person name="Rajput S."/>
            <person name="Deng P."/>
            <person name="Jia W."/>
            <person name="Huang R."/>
            <person name="Zhang M."/>
            <person name="Sun Y."/>
            <person name="Hu J."/>
            <person name="Fu X."/>
            <person name="Schnable P.S."/>
            <person name="Li F."/>
            <person name="Zhang H."/>
            <person name="Feng B."/>
            <person name="Zhu X."/>
            <person name="Liu R."/>
            <person name="Schnable J.C."/>
            <person name="Zhu J.-K."/>
            <person name="Zhang H."/>
        </authorList>
    </citation>
    <scope>NUCLEOTIDE SEQUENCE [LARGE SCALE GENOMIC DNA]</scope>
</reference>
<dbReference type="EMBL" id="PQIB02000006">
    <property type="protein sequence ID" value="RLN11368.1"/>
    <property type="molecule type" value="Genomic_DNA"/>
</dbReference>
<comment type="caution">
    <text evidence="2">The sequence shown here is derived from an EMBL/GenBank/DDBJ whole genome shotgun (WGS) entry which is preliminary data.</text>
</comment>
<gene>
    <name evidence="2" type="ORF">C2845_PM09G17040</name>
</gene>
<dbReference type="AlphaFoldDB" id="A0A3L6RYS6"/>
<dbReference type="OrthoDB" id="10552816at2759"/>
<organism evidence="2 3">
    <name type="scientific">Panicum miliaceum</name>
    <name type="common">Proso millet</name>
    <name type="synonym">Broomcorn millet</name>
    <dbReference type="NCBI Taxonomy" id="4540"/>
    <lineage>
        <taxon>Eukaryota</taxon>
        <taxon>Viridiplantae</taxon>
        <taxon>Streptophyta</taxon>
        <taxon>Embryophyta</taxon>
        <taxon>Tracheophyta</taxon>
        <taxon>Spermatophyta</taxon>
        <taxon>Magnoliopsida</taxon>
        <taxon>Liliopsida</taxon>
        <taxon>Poales</taxon>
        <taxon>Poaceae</taxon>
        <taxon>PACMAD clade</taxon>
        <taxon>Panicoideae</taxon>
        <taxon>Panicodae</taxon>
        <taxon>Paniceae</taxon>
        <taxon>Panicinae</taxon>
        <taxon>Panicum</taxon>
        <taxon>Panicum sect. Panicum</taxon>
    </lineage>
</organism>
<sequence length="85" mass="9373">MRAKTQKTFSNRSLVPPRTHEEISSPSRTLICRSSSIELSSGDGANGQPSRAPRRFPHVVYGGLPTLGGRNAELGEFDGDQYWKQ</sequence>
<name>A0A3L6RYS6_PANMI</name>
<accession>A0A3L6RYS6</accession>
<proteinExistence type="predicted"/>
<evidence type="ECO:0000256" key="1">
    <source>
        <dbReference type="SAM" id="MobiDB-lite"/>
    </source>
</evidence>
<dbReference type="Proteomes" id="UP000275267">
    <property type="component" value="Unassembled WGS sequence"/>
</dbReference>
<evidence type="ECO:0000313" key="2">
    <source>
        <dbReference type="EMBL" id="RLN11368.1"/>
    </source>
</evidence>
<feature type="region of interest" description="Disordered" evidence="1">
    <location>
        <begin position="1"/>
        <end position="29"/>
    </location>
</feature>
<evidence type="ECO:0000313" key="3">
    <source>
        <dbReference type="Proteomes" id="UP000275267"/>
    </source>
</evidence>
<keyword evidence="3" id="KW-1185">Reference proteome</keyword>
<feature type="compositionally biased region" description="Polar residues" evidence="1">
    <location>
        <begin position="1"/>
        <end position="13"/>
    </location>
</feature>